<organism evidence="3 4">
    <name type="scientific">Burkholderia pseudomallei (strain 1026b)</name>
    <dbReference type="NCBI Taxonomy" id="884204"/>
    <lineage>
        <taxon>Bacteria</taxon>
        <taxon>Pseudomonadati</taxon>
        <taxon>Pseudomonadota</taxon>
        <taxon>Betaproteobacteria</taxon>
        <taxon>Burkholderiales</taxon>
        <taxon>Burkholderiaceae</taxon>
        <taxon>Burkholderia</taxon>
        <taxon>pseudomallei group</taxon>
    </lineage>
</organism>
<dbReference type="InterPro" id="IPR010982">
    <property type="entry name" value="Lambda_DNA-bd_dom_sf"/>
</dbReference>
<dbReference type="CDD" id="cd00093">
    <property type="entry name" value="HTH_XRE"/>
    <property type="match status" value="1"/>
</dbReference>
<dbReference type="GeneID" id="93058646"/>
<name>A0A0H3HV53_BURP2</name>
<protein>
    <submittedName>
        <fullName evidence="3">Putative phage DNA-binding protein</fullName>
    </submittedName>
</protein>
<dbReference type="GO" id="GO:0003677">
    <property type="term" value="F:DNA binding"/>
    <property type="evidence" value="ECO:0007669"/>
    <property type="project" value="UniProtKB-KW"/>
</dbReference>
<gene>
    <name evidence="3" type="ordered locus">BP1026B_I3624</name>
</gene>
<feature type="compositionally biased region" description="Basic residues" evidence="1">
    <location>
        <begin position="134"/>
        <end position="143"/>
    </location>
</feature>
<evidence type="ECO:0000256" key="1">
    <source>
        <dbReference type="SAM" id="MobiDB-lite"/>
    </source>
</evidence>
<dbReference type="Proteomes" id="UP000010087">
    <property type="component" value="Chromosome 1"/>
</dbReference>
<keyword evidence="3" id="KW-0238">DNA-binding</keyword>
<dbReference type="RefSeq" id="WP_004534376.1">
    <property type="nucleotide sequence ID" value="NC_017831.1"/>
</dbReference>
<feature type="domain" description="HTH cro/C1-type" evidence="2">
    <location>
        <begin position="8"/>
        <end position="61"/>
    </location>
</feature>
<sequence>MTVFSRRLKEERQRLGLNQTAFAALGGVSKDAQLNYENGSRRPDSTYLEAVAAHGVDVLYVLTGQRNVTELTADEVDVVRLYRVAPEAVRTAARAALAAGTAPSKYQQDFSAASIGQQVSGDVTGPFTINMPSTRRKRRNDRD</sequence>
<proteinExistence type="predicted"/>
<dbReference type="AlphaFoldDB" id="A0A0H3HV53"/>
<dbReference type="SMART" id="SM00530">
    <property type="entry name" value="HTH_XRE"/>
    <property type="match status" value="1"/>
</dbReference>
<dbReference type="Gene3D" id="1.10.260.40">
    <property type="entry name" value="lambda repressor-like DNA-binding domains"/>
    <property type="match status" value="1"/>
</dbReference>
<dbReference type="PROSITE" id="PS50943">
    <property type="entry name" value="HTH_CROC1"/>
    <property type="match status" value="1"/>
</dbReference>
<dbReference type="EMBL" id="CP002833">
    <property type="protein sequence ID" value="AFI68188.1"/>
    <property type="molecule type" value="Genomic_DNA"/>
</dbReference>
<evidence type="ECO:0000313" key="3">
    <source>
        <dbReference type="EMBL" id="AFI68188.1"/>
    </source>
</evidence>
<reference evidence="3 4" key="1">
    <citation type="journal article" date="2012" name="PLoS ONE">
        <title>Evolution of Burkholderia pseudomallei in recurrent melioidosis.</title>
        <authorList>
            <person name="Hayden H.S."/>
            <person name="Lim R."/>
            <person name="Brittnacher M.J."/>
            <person name="Sims E.H."/>
            <person name="Ramage E.R."/>
            <person name="Fong C."/>
            <person name="Wu Z."/>
            <person name="Crist E."/>
            <person name="Chang J."/>
            <person name="Zhou Y."/>
            <person name="Radey M."/>
            <person name="Rohmer L."/>
            <person name="Haugen E."/>
            <person name="Gillett W."/>
            <person name="Wuthiekanun V."/>
            <person name="Peacock S.J."/>
            <person name="Kaul R."/>
            <person name="Miller S.I."/>
            <person name="Manoil C."/>
            <person name="Jacobs M.A."/>
        </authorList>
    </citation>
    <scope>NUCLEOTIDE SEQUENCE [LARGE SCALE GENOMIC DNA]</scope>
    <source>
        <strain evidence="3 4">1026b</strain>
    </source>
</reference>
<feature type="region of interest" description="Disordered" evidence="1">
    <location>
        <begin position="123"/>
        <end position="143"/>
    </location>
</feature>
<accession>A0A0H3HV53</accession>
<evidence type="ECO:0000313" key="4">
    <source>
        <dbReference type="Proteomes" id="UP000010087"/>
    </source>
</evidence>
<dbReference type="KEGG" id="bpz:BP1026B_I3624"/>
<dbReference type="InterPro" id="IPR001387">
    <property type="entry name" value="Cro/C1-type_HTH"/>
</dbReference>
<dbReference type="SUPFAM" id="SSF47413">
    <property type="entry name" value="lambda repressor-like DNA-binding domains"/>
    <property type="match status" value="1"/>
</dbReference>
<dbReference type="Pfam" id="PF01381">
    <property type="entry name" value="HTH_3"/>
    <property type="match status" value="1"/>
</dbReference>
<evidence type="ECO:0000259" key="2">
    <source>
        <dbReference type="PROSITE" id="PS50943"/>
    </source>
</evidence>